<dbReference type="OrthoDB" id="6287635at2759"/>
<evidence type="ECO:0000256" key="1">
    <source>
        <dbReference type="SAM" id="MobiDB-lite"/>
    </source>
</evidence>
<comment type="caution">
    <text evidence="2">The sequence shown here is derived from an EMBL/GenBank/DDBJ whole genome shotgun (WGS) entry which is preliminary data.</text>
</comment>
<evidence type="ECO:0008006" key="3">
    <source>
        <dbReference type="Google" id="ProtNLM"/>
    </source>
</evidence>
<gene>
    <name evidence="2" type="ORF">HUG17_0708</name>
</gene>
<proteinExistence type="predicted"/>
<dbReference type="AlphaFoldDB" id="A0A9D4P8R6"/>
<organism evidence="2">
    <name type="scientific">Dermatophagoides farinae</name>
    <name type="common">American house dust mite</name>
    <dbReference type="NCBI Taxonomy" id="6954"/>
    <lineage>
        <taxon>Eukaryota</taxon>
        <taxon>Metazoa</taxon>
        <taxon>Ecdysozoa</taxon>
        <taxon>Arthropoda</taxon>
        <taxon>Chelicerata</taxon>
        <taxon>Arachnida</taxon>
        <taxon>Acari</taxon>
        <taxon>Acariformes</taxon>
        <taxon>Sarcoptiformes</taxon>
        <taxon>Astigmata</taxon>
        <taxon>Psoroptidia</taxon>
        <taxon>Analgoidea</taxon>
        <taxon>Pyroglyphidae</taxon>
        <taxon>Dermatophagoidinae</taxon>
        <taxon>Dermatophagoides</taxon>
    </lineage>
</organism>
<feature type="compositionally biased region" description="Low complexity" evidence="1">
    <location>
        <begin position="677"/>
        <end position="692"/>
    </location>
</feature>
<protein>
    <recommendedName>
        <fullName evidence="3">LisH domain-containing protein</fullName>
    </recommendedName>
</protein>
<accession>A0A9D4P8R6</accession>
<dbReference type="Proteomes" id="UP000828236">
    <property type="component" value="Unassembled WGS sequence"/>
</dbReference>
<name>A0A9D4P8R6_DERFA</name>
<feature type="compositionally biased region" description="Low complexity" evidence="1">
    <location>
        <begin position="228"/>
        <end position="237"/>
    </location>
</feature>
<feature type="region of interest" description="Disordered" evidence="1">
    <location>
        <begin position="600"/>
        <end position="711"/>
    </location>
</feature>
<feature type="compositionally biased region" description="Low complexity" evidence="1">
    <location>
        <begin position="470"/>
        <end position="488"/>
    </location>
</feature>
<evidence type="ECO:0000313" key="2">
    <source>
        <dbReference type="EMBL" id="KAH7645170.1"/>
    </source>
</evidence>
<feature type="compositionally biased region" description="Polar residues" evidence="1">
    <location>
        <begin position="600"/>
        <end position="615"/>
    </location>
</feature>
<feature type="compositionally biased region" description="Basic and acidic residues" evidence="1">
    <location>
        <begin position="241"/>
        <end position="257"/>
    </location>
</feature>
<dbReference type="EMBL" id="SDOV01000001">
    <property type="protein sequence ID" value="KAH7645170.1"/>
    <property type="molecule type" value="Genomic_DNA"/>
</dbReference>
<reference evidence="2" key="2">
    <citation type="journal article" date="2021" name="World Allergy Organ. J.">
        <title>Chromosome-level assembly of Dermatophagoides farinae genome and transcriptome reveals two novel allergens Der f 37 and Der f 39.</title>
        <authorList>
            <person name="Chen J."/>
            <person name="Cai Z."/>
            <person name="Fan D."/>
            <person name="Hu J."/>
            <person name="Hou Y."/>
            <person name="He Y."/>
            <person name="Zhang Z."/>
            <person name="Zhao Z."/>
            <person name="Gao P."/>
            <person name="Hu W."/>
            <person name="Sun J."/>
            <person name="Li J."/>
            <person name="Ji K."/>
        </authorList>
    </citation>
    <scope>NUCLEOTIDE SEQUENCE</scope>
    <source>
        <strain evidence="2">JKM2019</strain>
    </source>
</reference>
<sequence>MSNECLMPSDIARLTYGYLLETNCVRTAQLFLDESPYLREFAQGIKSGYQYSTKPYNMSLVETLNGKFSRLGTIQPVQTMMDFPNITTYSYDNLYHQTNVKDGITMESQPRNVNHLSTPKHKILQSRNLNAYSPRRKSATPKRLLNQHPYQRQQQQFHSDLSVHCRSSDPIQQVASSSPISSMACESSEIDIEVQPQIIFDELLKYRPLQDKVANTIQKIIDVKDNPNDVQNVNQQQENDESIKRSEELKSSADSENKIGDIENDLLPIETMDELLSSLADEPEFQDFVHIVVEKEIANTPFKSIHLNTPSCTSNSSLNTPNMFMTPTSSEQNSKVKNQSQVMPVKNLINELKTPDRGSVIANRSNNTSSANECITTNTTTITNNNNPAASSCTKIKPIFQNHNFVSKFSRINNKQKEVQEALKNCSATMNNNNNTFNKNNDDKKALTTTIELVNGGGDDDDDDDDNNKPKPAATMTTQATAQTCPPQSDSNVEVLSIQNWSAPNTNLTQPVIIPNNQTIAWSDQQGVVYLSYPTTTATTTQETIYYIDSSNINHLSSALTTNAITTCSTDTVITDTKPTINLPTAVVVDNHQSMMNPSIVQEESTQQSKQNSRIESLRAVPSILSKGKRHQRISDSQNRQIQTNSSTIHPPSNQQVLTGNHQSQSTNRRKSDMQLQKISSHNHQQQNNVNQQKRRISASSDDSLRNSKRASMVDKKVEKILGSNIEEFLVNYHNKKDRQGGNLSK</sequence>
<feature type="region of interest" description="Disordered" evidence="1">
    <location>
        <begin position="454"/>
        <end position="490"/>
    </location>
</feature>
<feature type="compositionally biased region" description="Polar residues" evidence="1">
    <location>
        <begin position="635"/>
        <end position="667"/>
    </location>
</feature>
<reference evidence="2" key="1">
    <citation type="submission" date="2020-06" db="EMBL/GenBank/DDBJ databases">
        <authorList>
            <person name="Ji K."/>
            <person name="Li J."/>
        </authorList>
    </citation>
    <scope>NUCLEOTIDE SEQUENCE</scope>
    <source>
        <strain evidence="2">JKM2019</strain>
        <tissue evidence="2">Whole body</tissue>
    </source>
</reference>
<feature type="region of interest" description="Disordered" evidence="1">
    <location>
        <begin position="228"/>
        <end position="257"/>
    </location>
</feature>